<gene>
    <name evidence="1" type="ORF">PC9H_001914</name>
</gene>
<sequence>MPPRAKKRDYTALDALGIATGEYVYLVTKHTERARHLPNLTQIHEQGSQQWLRIAPAMPAPGDPAYAAKRDAFFAACDRYCKCATPEDPVQSVVAVQAAGFAMQTSMAEIEALPDADQSYVYKKAKDYSSEKCRQREAELGIPNRPIPPPTIATSNASFPMIPYPPGTVVQYRTAAGDTAYCTIVDYGTSRVRGDYFVIRHRDGGAEEHLTKKQMFDLLDRSMDICEPEK</sequence>
<evidence type="ECO:0000313" key="1">
    <source>
        <dbReference type="EMBL" id="KAF7419327.1"/>
    </source>
</evidence>
<dbReference type="GeneID" id="59371755"/>
<dbReference type="RefSeq" id="XP_036626181.1">
    <property type="nucleotide sequence ID" value="XM_036771560.1"/>
</dbReference>
<dbReference type="EMBL" id="JACETU010000010">
    <property type="protein sequence ID" value="KAF7419327.1"/>
    <property type="molecule type" value="Genomic_DNA"/>
</dbReference>
<keyword evidence="2" id="KW-1185">Reference proteome</keyword>
<dbReference type="AlphaFoldDB" id="A0A8H6ZKM6"/>
<dbReference type="VEuPathDB" id="FungiDB:PC9H_001914"/>
<comment type="caution">
    <text evidence="1">The sequence shown here is derived from an EMBL/GenBank/DDBJ whole genome shotgun (WGS) entry which is preliminary data.</text>
</comment>
<dbReference type="OrthoDB" id="2684181at2759"/>
<protein>
    <submittedName>
        <fullName evidence="1">Uncharacterized protein</fullName>
    </submittedName>
</protein>
<proteinExistence type="predicted"/>
<reference evidence="1" key="1">
    <citation type="submission" date="2019-07" db="EMBL/GenBank/DDBJ databases">
        <authorList>
            <person name="Palmer J.M."/>
        </authorList>
    </citation>
    <scope>NUCLEOTIDE SEQUENCE</scope>
    <source>
        <strain evidence="1">PC9</strain>
    </source>
</reference>
<accession>A0A8H6ZKM6</accession>
<evidence type="ECO:0000313" key="2">
    <source>
        <dbReference type="Proteomes" id="UP000623687"/>
    </source>
</evidence>
<organism evidence="1 2">
    <name type="scientific">Pleurotus ostreatus</name>
    <name type="common">Oyster mushroom</name>
    <name type="synonym">White-rot fungus</name>
    <dbReference type="NCBI Taxonomy" id="5322"/>
    <lineage>
        <taxon>Eukaryota</taxon>
        <taxon>Fungi</taxon>
        <taxon>Dikarya</taxon>
        <taxon>Basidiomycota</taxon>
        <taxon>Agaricomycotina</taxon>
        <taxon>Agaricomycetes</taxon>
        <taxon>Agaricomycetidae</taxon>
        <taxon>Agaricales</taxon>
        <taxon>Pleurotineae</taxon>
        <taxon>Pleurotaceae</taxon>
        <taxon>Pleurotus</taxon>
    </lineage>
</organism>
<name>A0A8H6ZKM6_PLEOS</name>
<dbReference type="Proteomes" id="UP000623687">
    <property type="component" value="Unassembled WGS sequence"/>
</dbReference>